<evidence type="ECO:0000313" key="2">
    <source>
        <dbReference type="Proteomes" id="UP001226762"/>
    </source>
</evidence>
<keyword evidence="2" id="KW-1185">Reference proteome</keyword>
<name>A0AAE3WGL8_9RHOB</name>
<protein>
    <submittedName>
        <fullName evidence="1">Uncharacterized protein</fullName>
    </submittedName>
</protein>
<organism evidence="1 2">
    <name type="scientific">Marimonas arenosa</name>
    <dbReference type="NCBI Taxonomy" id="1795305"/>
    <lineage>
        <taxon>Bacteria</taxon>
        <taxon>Pseudomonadati</taxon>
        <taxon>Pseudomonadota</taxon>
        <taxon>Alphaproteobacteria</taxon>
        <taxon>Rhodobacterales</taxon>
        <taxon>Paracoccaceae</taxon>
        <taxon>Marimonas</taxon>
    </lineage>
</organism>
<comment type="caution">
    <text evidence="1">The sequence shown here is derived from an EMBL/GenBank/DDBJ whole genome shotgun (WGS) entry which is preliminary data.</text>
</comment>
<proteinExistence type="predicted"/>
<reference evidence="1" key="1">
    <citation type="submission" date="2022-07" db="EMBL/GenBank/DDBJ databases">
        <authorList>
            <person name="Otstavnykh N."/>
            <person name="Isaeva M."/>
            <person name="Bystritskaya E."/>
        </authorList>
    </citation>
    <scope>NUCLEOTIDE SEQUENCE</scope>
    <source>
        <strain evidence="1">KCTC 52189</strain>
    </source>
</reference>
<accession>A0AAE3WGL8</accession>
<gene>
    <name evidence="1" type="ORF">NO357_19230</name>
</gene>
<reference evidence="1" key="2">
    <citation type="submission" date="2023-02" db="EMBL/GenBank/DDBJ databases">
        <title>'Rhodoalgimonas zhirmunskyi' gen. nov., isolated from a red alga.</title>
        <authorList>
            <person name="Nedashkovskaya O.I."/>
            <person name="Otstavnykh N.Y."/>
            <person name="Bystritskaya E.P."/>
            <person name="Balabanova L.A."/>
            <person name="Isaeva M.P."/>
        </authorList>
    </citation>
    <scope>NUCLEOTIDE SEQUENCE</scope>
    <source>
        <strain evidence="1">KCTC 52189</strain>
    </source>
</reference>
<dbReference type="EMBL" id="JANHAX010000007">
    <property type="protein sequence ID" value="MDQ2092040.1"/>
    <property type="molecule type" value="Genomic_DNA"/>
</dbReference>
<evidence type="ECO:0000313" key="1">
    <source>
        <dbReference type="EMBL" id="MDQ2092040.1"/>
    </source>
</evidence>
<sequence>MIATVIRFELLPFFGGFTDLKVNSGNGCGSFAATLPADMDSSPQKATAIPEILRRMAAICPASCFCCEIDRRKTESKPVWLAFLLRDMPHLPRRGSPLPPGLPFFKIFFH</sequence>
<dbReference type="Proteomes" id="UP001226762">
    <property type="component" value="Unassembled WGS sequence"/>
</dbReference>
<dbReference type="AlphaFoldDB" id="A0AAE3WGL8"/>